<dbReference type="InterPro" id="IPR001789">
    <property type="entry name" value="Sig_transdc_resp-reg_receiver"/>
</dbReference>
<evidence type="ECO:0000313" key="3">
    <source>
        <dbReference type="EMBL" id="BBO33879.1"/>
    </source>
</evidence>
<dbReference type="KEGG" id="lpav:PLANPX_3491"/>
<protein>
    <recommendedName>
        <fullName evidence="2">Response regulatory domain-containing protein</fullName>
    </recommendedName>
</protein>
<name>A0A5K7XLR6_9BACT</name>
<gene>
    <name evidence="3" type="ORF">PLANPX_3491</name>
</gene>
<dbReference type="RefSeq" id="WP_152099559.1">
    <property type="nucleotide sequence ID" value="NZ_AP021861.1"/>
</dbReference>
<sequence>MNSTFRRIDDLAIVDAAPQDYAPLLADDRFDDLTCRRYTTGDAALRDVDSTRATLWMVNLRLPDMPGVSFLQLLRQRGQRCPIFLIADEHSLEDELAARAAGASAYLCKPVNGAWLRLCRDAVSRAAVRRGAPQSMS</sequence>
<reference evidence="4" key="1">
    <citation type="submission" date="2019-10" db="EMBL/GenBank/DDBJ databases">
        <title>Lacipirellula parvula gen. nov., sp. nov., representing a lineage of planctomycetes widespread in freshwater anoxic habitats, and description of the family Lacipirellulaceae.</title>
        <authorList>
            <person name="Dedysh S.N."/>
            <person name="Kulichevskaya I.S."/>
            <person name="Beletsky A.V."/>
            <person name="Rakitin A.L."/>
            <person name="Mardanov A.V."/>
            <person name="Ivanova A.A."/>
            <person name="Saltykova V.X."/>
            <person name="Rijpstra W.I.C."/>
            <person name="Sinninghe Damste J.S."/>
            <person name="Ravin N.V."/>
        </authorList>
    </citation>
    <scope>NUCLEOTIDE SEQUENCE [LARGE SCALE GENOMIC DNA]</scope>
    <source>
        <strain evidence="4">PX69</strain>
    </source>
</reference>
<dbReference type="InterPro" id="IPR011006">
    <property type="entry name" value="CheY-like_superfamily"/>
</dbReference>
<dbReference type="Proteomes" id="UP000326837">
    <property type="component" value="Chromosome"/>
</dbReference>
<dbReference type="AlphaFoldDB" id="A0A5K7XLR6"/>
<dbReference type="Gene3D" id="3.40.50.2300">
    <property type="match status" value="1"/>
</dbReference>
<accession>A0A5K7XLR6</accession>
<evidence type="ECO:0000259" key="2">
    <source>
        <dbReference type="PROSITE" id="PS50110"/>
    </source>
</evidence>
<proteinExistence type="predicted"/>
<dbReference type="CDD" id="cd00156">
    <property type="entry name" value="REC"/>
    <property type="match status" value="1"/>
</dbReference>
<dbReference type="SUPFAM" id="SSF52172">
    <property type="entry name" value="CheY-like"/>
    <property type="match status" value="1"/>
</dbReference>
<evidence type="ECO:0000313" key="4">
    <source>
        <dbReference type="Proteomes" id="UP000326837"/>
    </source>
</evidence>
<dbReference type="Pfam" id="PF00072">
    <property type="entry name" value="Response_reg"/>
    <property type="match status" value="1"/>
</dbReference>
<evidence type="ECO:0000256" key="1">
    <source>
        <dbReference type="PROSITE-ProRule" id="PRU00169"/>
    </source>
</evidence>
<dbReference type="SMART" id="SM00448">
    <property type="entry name" value="REC"/>
    <property type="match status" value="1"/>
</dbReference>
<feature type="domain" description="Response regulatory" evidence="2">
    <location>
        <begin position="10"/>
        <end position="124"/>
    </location>
</feature>
<dbReference type="PROSITE" id="PS50110">
    <property type="entry name" value="RESPONSE_REGULATORY"/>
    <property type="match status" value="1"/>
</dbReference>
<comment type="caution">
    <text evidence="1">Lacks conserved residue(s) required for the propagation of feature annotation.</text>
</comment>
<keyword evidence="4" id="KW-1185">Reference proteome</keyword>
<dbReference type="GO" id="GO:0000160">
    <property type="term" value="P:phosphorelay signal transduction system"/>
    <property type="evidence" value="ECO:0007669"/>
    <property type="project" value="InterPro"/>
</dbReference>
<dbReference type="EMBL" id="AP021861">
    <property type="protein sequence ID" value="BBO33879.1"/>
    <property type="molecule type" value="Genomic_DNA"/>
</dbReference>
<organism evidence="3 4">
    <name type="scientific">Lacipirellula parvula</name>
    <dbReference type="NCBI Taxonomy" id="2650471"/>
    <lineage>
        <taxon>Bacteria</taxon>
        <taxon>Pseudomonadati</taxon>
        <taxon>Planctomycetota</taxon>
        <taxon>Planctomycetia</taxon>
        <taxon>Pirellulales</taxon>
        <taxon>Lacipirellulaceae</taxon>
        <taxon>Lacipirellula</taxon>
    </lineage>
</organism>